<feature type="compositionally biased region" description="Acidic residues" evidence="1">
    <location>
        <begin position="292"/>
        <end position="308"/>
    </location>
</feature>
<gene>
    <name evidence="2" type="ORF">vB_AbaP_Acibel007_24</name>
</gene>
<evidence type="ECO:0000256" key="1">
    <source>
        <dbReference type="SAM" id="MobiDB-lite"/>
    </source>
</evidence>
<evidence type="ECO:0000313" key="3">
    <source>
        <dbReference type="Proteomes" id="UP000028860"/>
    </source>
</evidence>
<dbReference type="RefSeq" id="YP_009103235.1">
    <property type="nucleotide sequence ID" value="NC_025457.1"/>
</dbReference>
<dbReference type="KEGG" id="vg:22112156"/>
<evidence type="ECO:0000313" key="2">
    <source>
        <dbReference type="EMBL" id="AHY26795.1"/>
    </source>
</evidence>
<accession>A0A075DXE0</accession>
<sequence length="308" mass="33471">MTQSAINFLDLAHGIDVTTLDDMTDVSSGGGAKRGLLPAGVAFVVFSSYIEYGNQPQTFEGKAKDPLPEFRLGFHVVGGVGTNKEGELEDYVQDGFCPTINAFDCKLSTNEKARAVAYFNAINIAPKGTHFIQKLGTLYTVEIKIGKNKKTGKDQNEIDFRNLQPAVDAATRKPYTTYCNAADEVVPMGVVKPEDVKVFLWNKPPSVTSEQYQAMWDSIEIKGEYEVKDADGKVTGKKSKNFIQEKCLSALNFAGSSLEQLLSGGVMPPLDADEAEAADTQAKQEAVKAEVVEEPESENEVALDVPDL</sequence>
<keyword evidence="3" id="KW-1185">Reference proteome</keyword>
<name>A0A075DXE0_9CAUD</name>
<protein>
    <submittedName>
        <fullName evidence="2">Structural protein</fullName>
    </submittedName>
</protein>
<reference evidence="2 3" key="1">
    <citation type="journal article" date="2014" name="PLoS ONE">
        <title>Characterization of Newly Isolated Lytic Bacteriophages Active against Acinetobacter baumannii.</title>
        <authorList>
            <person name="Merabishvili M."/>
            <person name="Vandenheuvel D."/>
            <person name="Kropinski A.M."/>
            <person name="Mast J."/>
            <person name="De Vos D."/>
            <person name="Verbeken G."/>
            <person name="Noben J.P."/>
            <person name="Lavigne R."/>
            <person name="Vaneechoutte M."/>
            <person name="Pirnay J.P."/>
        </authorList>
    </citation>
    <scope>NUCLEOTIDE SEQUENCE [LARGE SCALE GENOMIC DNA]</scope>
</reference>
<dbReference type="GeneID" id="22112156"/>
<organism evidence="2 3">
    <name type="scientific">Acinetobacter phage vB_AbaP_Acibel007</name>
    <dbReference type="NCBI Taxonomy" id="1481187"/>
    <lineage>
        <taxon>Viruses</taxon>
        <taxon>Duplodnaviria</taxon>
        <taxon>Heunggongvirae</taxon>
        <taxon>Uroviricota</taxon>
        <taxon>Caudoviricetes</taxon>
        <taxon>Autographivirales</taxon>
        <taxon>Autoscriptoviridae</taxon>
        <taxon>Beijerinckvirinae</taxon>
        <taxon>Daemvirus</taxon>
        <taxon>Daemvirus acibel007</taxon>
    </lineage>
</organism>
<dbReference type="EMBL" id="KJ473423">
    <property type="protein sequence ID" value="AHY26795.1"/>
    <property type="molecule type" value="Genomic_DNA"/>
</dbReference>
<dbReference type="OrthoDB" id="17823at10239"/>
<dbReference type="Proteomes" id="UP000028860">
    <property type="component" value="Segment"/>
</dbReference>
<proteinExistence type="predicted"/>
<feature type="region of interest" description="Disordered" evidence="1">
    <location>
        <begin position="268"/>
        <end position="308"/>
    </location>
</feature>